<comment type="caution">
    <text evidence="6">The sequence shown here is derived from an EMBL/GenBank/DDBJ whole genome shotgun (WGS) entry which is preliminary data.</text>
</comment>
<evidence type="ECO:0000256" key="1">
    <source>
        <dbReference type="ARBA" id="ARBA00006787"/>
    </source>
</evidence>
<evidence type="ECO:0000256" key="5">
    <source>
        <dbReference type="PIRSR" id="PIRSR604294-1"/>
    </source>
</evidence>
<sequence>KDKPAGFGPPPDLDPLTWGFYTTPEVQDPKDLVIEGTIPKWLTGSLYRGAAATWDVGNYTAEHWFDRFSRNHQFEIANGHVTYKSRNGSDELNDFIRETGLLPGGSFGGDPCKVIFGASEATFRDGNNTRGDDDGDSIQVSYQQMQQINPVTLEPIELFTYEASNPLLKSSGQPAAHPAVTHDGAVFNYVLELGQENPVYRVFGIYPPEGETKIIANITDAPPAYIHSLFHTEKHTILVIWKTFFYIIDPVNGGVVAKYESEDAFFAFHEINSFENENGDIFVDIPTMKDHSFLQAAKIENLRANLMHKAKGSSKNDLAGQFTRYRLPYHSDKGKKTHVAELDFLLDVQFELPRINEAHQGKPYRYAYGMHTVKPGYFSDFIIKIDTQTKKTKVWVPEKNHLPSELIFVARPGGKGEDDDVLLTVAIDTSVKLSSMVVIDAKTMKEIGRARMPVVMGYGFHGIFI</sequence>
<dbReference type="GO" id="GO:0010436">
    <property type="term" value="F:carotenoid dioxygenase activity"/>
    <property type="evidence" value="ECO:0007669"/>
    <property type="project" value="TreeGrafter"/>
</dbReference>
<evidence type="ECO:0000313" key="7">
    <source>
        <dbReference type="Proteomes" id="UP000746612"/>
    </source>
</evidence>
<dbReference type="Pfam" id="PF03055">
    <property type="entry name" value="RPE65"/>
    <property type="match status" value="1"/>
</dbReference>
<name>A0A9N8WVP4_GIBZA</name>
<dbReference type="PANTHER" id="PTHR10543">
    <property type="entry name" value="BETA-CAROTENE DIOXYGENASE"/>
    <property type="match status" value="1"/>
</dbReference>
<dbReference type="PANTHER" id="PTHR10543:SF24">
    <property type="entry name" value="CAROTENOID ISOMEROOXYGENASE"/>
    <property type="match status" value="1"/>
</dbReference>
<dbReference type="Proteomes" id="UP000746612">
    <property type="component" value="Unassembled WGS sequence"/>
</dbReference>
<feature type="binding site" evidence="5">
    <location>
        <position position="461"/>
    </location>
    <ligand>
        <name>Fe cation</name>
        <dbReference type="ChEBI" id="CHEBI:24875"/>
        <note>catalytic</note>
    </ligand>
</feature>
<gene>
    <name evidence="6" type="ORF">MDCFG202_LOCUS430821</name>
</gene>
<keyword evidence="4 5" id="KW-0408">Iron</keyword>
<feature type="binding site" evidence="5">
    <location>
        <position position="227"/>
    </location>
    <ligand>
        <name>Fe cation</name>
        <dbReference type="ChEBI" id="CHEBI:24875"/>
        <note>catalytic</note>
    </ligand>
</feature>
<keyword evidence="3" id="KW-0560">Oxidoreductase</keyword>
<comment type="similarity">
    <text evidence="1">Belongs to the carotenoid oxygenase family.</text>
</comment>
<organism evidence="6 7">
    <name type="scientific">Gibberella zeae</name>
    <name type="common">Wheat head blight fungus</name>
    <name type="synonym">Fusarium graminearum</name>
    <dbReference type="NCBI Taxonomy" id="5518"/>
    <lineage>
        <taxon>Eukaryota</taxon>
        <taxon>Fungi</taxon>
        <taxon>Dikarya</taxon>
        <taxon>Ascomycota</taxon>
        <taxon>Pezizomycotina</taxon>
        <taxon>Sordariomycetes</taxon>
        <taxon>Hypocreomycetidae</taxon>
        <taxon>Hypocreales</taxon>
        <taxon>Nectriaceae</taxon>
        <taxon>Fusarium</taxon>
    </lineage>
</organism>
<proteinExistence type="inferred from homology"/>
<dbReference type="EMBL" id="CAJPIJ010000160">
    <property type="protein sequence ID" value="CAG1997569.1"/>
    <property type="molecule type" value="Genomic_DNA"/>
</dbReference>
<dbReference type="GO" id="GO:0046872">
    <property type="term" value="F:metal ion binding"/>
    <property type="evidence" value="ECO:0007669"/>
    <property type="project" value="UniProtKB-KW"/>
</dbReference>
<comment type="cofactor">
    <cofactor evidence="5">
        <name>Fe(2+)</name>
        <dbReference type="ChEBI" id="CHEBI:29033"/>
    </cofactor>
    <text evidence="5">Binds 1 Fe(2+) ion per subunit.</text>
</comment>
<feature type="non-terminal residue" evidence="6">
    <location>
        <position position="465"/>
    </location>
</feature>
<evidence type="ECO:0000256" key="4">
    <source>
        <dbReference type="ARBA" id="ARBA00023004"/>
    </source>
</evidence>
<keyword evidence="2 5" id="KW-0479">Metal-binding</keyword>
<dbReference type="GO" id="GO:0016121">
    <property type="term" value="P:carotene catabolic process"/>
    <property type="evidence" value="ECO:0007669"/>
    <property type="project" value="TreeGrafter"/>
</dbReference>
<evidence type="ECO:0000313" key="6">
    <source>
        <dbReference type="EMBL" id="CAG1997569.1"/>
    </source>
</evidence>
<feature type="binding site" evidence="5">
    <location>
        <position position="177"/>
    </location>
    <ligand>
        <name>Fe cation</name>
        <dbReference type="ChEBI" id="CHEBI:24875"/>
        <note>catalytic</note>
    </ligand>
</feature>
<dbReference type="InterPro" id="IPR004294">
    <property type="entry name" value="Carotenoid_Oase"/>
</dbReference>
<evidence type="ECO:0000256" key="2">
    <source>
        <dbReference type="ARBA" id="ARBA00022723"/>
    </source>
</evidence>
<dbReference type="AlphaFoldDB" id="A0A9N8WVP4"/>
<evidence type="ECO:0000256" key="3">
    <source>
        <dbReference type="ARBA" id="ARBA00023002"/>
    </source>
</evidence>
<feature type="binding site" evidence="5">
    <location>
        <position position="269"/>
    </location>
    <ligand>
        <name>Fe cation</name>
        <dbReference type="ChEBI" id="CHEBI:24875"/>
        <note>catalytic</note>
    </ligand>
</feature>
<reference evidence="6" key="1">
    <citation type="submission" date="2021-03" db="EMBL/GenBank/DDBJ databases">
        <authorList>
            <person name="Alouane T."/>
            <person name="Langin T."/>
            <person name="Bonhomme L."/>
        </authorList>
    </citation>
    <scope>NUCLEOTIDE SEQUENCE</scope>
    <source>
        <strain evidence="6">MDC_Fg202</strain>
    </source>
</reference>
<protein>
    <submittedName>
        <fullName evidence="6">Uncharacterized protein</fullName>
    </submittedName>
</protein>
<accession>A0A9N8WVP4</accession>